<organism evidence="3 4">
    <name type="scientific">Streptomyces ipomoeae</name>
    <dbReference type="NCBI Taxonomy" id="103232"/>
    <lineage>
        <taxon>Bacteria</taxon>
        <taxon>Bacillati</taxon>
        <taxon>Actinomycetota</taxon>
        <taxon>Actinomycetes</taxon>
        <taxon>Kitasatosporales</taxon>
        <taxon>Streptomycetaceae</taxon>
        <taxon>Streptomyces</taxon>
    </lineage>
</organism>
<evidence type="ECO:0000256" key="1">
    <source>
        <dbReference type="SAM" id="MobiDB-lite"/>
    </source>
</evidence>
<dbReference type="Proteomes" id="UP000318720">
    <property type="component" value="Unassembled WGS sequence"/>
</dbReference>
<accession>A0AAE8VWF5</accession>
<feature type="signal peptide" evidence="2">
    <location>
        <begin position="1"/>
        <end position="25"/>
    </location>
</feature>
<evidence type="ECO:0008006" key="5">
    <source>
        <dbReference type="Google" id="ProtNLM"/>
    </source>
</evidence>
<proteinExistence type="predicted"/>
<name>A0AAE8VWF5_9ACTN</name>
<dbReference type="EMBL" id="SPAZ01000268">
    <property type="protein sequence ID" value="TQE23720.1"/>
    <property type="molecule type" value="Genomic_DNA"/>
</dbReference>
<comment type="caution">
    <text evidence="3">The sequence shown here is derived from an EMBL/GenBank/DDBJ whole genome shotgun (WGS) entry which is preliminary data.</text>
</comment>
<dbReference type="AlphaFoldDB" id="A0AAE8VWF5"/>
<reference evidence="3 4" key="1">
    <citation type="submission" date="2019-03" db="EMBL/GenBank/DDBJ databases">
        <title>Comparative genomic analyses of the sweetpotato soil rot pathogen, Streptomyces ipomoeae.</title>
        <authorList>
            <person name="Ruschel Soares N."/>
            <person name="Badger J.H."/>
            <person name="Huguet-Tapia J.C."/>
            <person name="Clark C.A."/>
            <person name="Pettis G.S."/>
        </authorList>
    </citation>
    <scope>NUCLEOTIDE SEQUENCE [LARGE SCALE GENOMIC DNA]</scope>
    <source>
        <strain evidence="3 4">88-35</strain>
    </source>
</reference>
<feature type="chain" id="PRO_5042167806" description="Lactococcin 972 family bacteriocin" evidence="2">
    <location>
        <begin position="26"/>
        <end position="125"/>
    </location>
</feature>
<feature type="compositionally biased region" description="Low complexity" evidence="1">
    <location>
        <begin position="31"/>
        <end position="40"/>
    </location>
</feature>
<evidence type="ECO:0000256" key="2">
    <source>
        <dbReference type="SAM" id="SignalP"/>
    </source>
</evidence>
<keyword evidence="2" id="KW-0732">Signal</keyword>
<sequence>MYRTKLLALASAPALAIGLVSPVMAEVAAAPAMRQSAPAQTDPSSEGAKQWGPWVSIPAGAYRQASAYCPQGQTATGGGGRTEAGGTSKTYVVDTYPRGTRGWYTSWRNTGTASERVRAYARCAT</sequence>
<protein>
    <recommendedName>
        <fullName evidence="5">Lactococcin 972 family bacteriocin</fullName>
    </recommendedName>
</protein>
<dbReference type="RefSeq" id="WP_009301330.1">
    <property type="nucleotide sequence ID" value="NZ_JARAVA010000771.1"/>
</dbReference>
<evidence type="ECO:0000313" key="4">
    <source>
        <dbReference type="Proteomes" id="UP000318720"/>
    </source>
</evidence>
<gene>
    <name evidence="3" type="ORF">Sipo8835_34450</name>
</gene>
<feature type="region of interest" description="Disordered" evidence="1">
    <location>
        <begin position="31"/>
        <end position="51"/>
    </location>
</feature>
<evidence type="ECO:0000313" key="3">
    <source>
        <dbReference type="EMBL" id="TQE23720.1"/>
    </source>
</evidence>